<gene>
    <name evidence="2" type="ORF">GNE07_18870</name>
</gene>
<dbReference type="Pfam" id="PF04069">
    <property type="entry name" value="OpuAC"/>
    <property type="match status" value="1"/>
</dbReference>
<dbReference type="InterPro" id="IPR007210">
    <property type="entry name" value="ABC_Gly_betaine_transp_sub-bd"/>
</dbReference>
<evidence type="ECO:0000313" key="2">
    <source>
        <dbReference type="EMBL" id="MUB65083.1"/>
    </source>
</evidence>
<dbReference type="Proteomes" id="UP000434223">
    <property type="component" value="Unassembled WGS sequence"/>
</dbReference>
<evidence type="ECO:0000313" key="3">
    <source>
        <dbReference type="Proteomes" id="UP000434223"/>
    </source>
</evidence>
<evidence type="ECO:0000259" key="1">
    <source>
        <dbReference type="Pfam" id="PF04069"/>
    </source>
</evidence>
<reference evidence="2 3" key="1">
    <citation type="submission" date="2019-09" db="EMBL/GenBank/DDBJ databases">
        <title>Draft genome sequencing of Hungatella hathewayi 123Y-2.</title>
        <authorList>
            <person name="Lv Q."/>
            <person name="Li S."/>
        </authorList>
    </citation>
    <scope>NUCLEOTIDE SEQUENCE [LARGE SCALE GENOMIC DNA]</scope>
    <source>
        <strain evidence="2 3">123Y-2</strain>
    </source>
</reference>
<proteinExistence type="predicted"/>
<accession>A0AAW9WJQ0</accession>
<dbReference type="Gene3D" id="3.40.190.10">
    <property type="entry name" value="Periplasmic binding protein-like II"/>
    <property type="match status" value="1"/>
</dbReference>
<dbReference type="AlphaFoldDB" id="A0AAW9WJQ0"/>
<dbReference type="EMBL" id="WNME01000013">
    <property type="protein sequence ID" value="MUB65083.1"/>
    <property type="molecule type" value="Genomic_DNA"/>
</dbReference>
<organism evidence="2 3">
    <name type="scientific">Hungatella hathewayi</name>
    <dbReference type="NCBI Taxonomy" id="154046"/>
    <lineage>
        <taxon>Bacteria</taxon>
        <taxon>Bacillati</taxon>
        <taxon>Bacillota</taxon>
        <taxon>Clostridia</taxon>
        <taxon>Lachnospirales</taxon>
        <taxon>Lachnospiraceae</taxon>
        <taxon>Hungatella</taxon>
    </lineage>
</organism>
<dbReference type="GO" id="GO:0043190">
    <property type="term" value="C:ATP-binding cassette (ABC) transporter complex"/>
    <property type="evidence" value="ECO:0007669"/>
    <property type="project" value="InterPro"/>
</dbReference>
<feature type="domain" description="ABC-type glycine betaine transport system substrate-binding" evidence="1">
    <location>
        <begin position="43"/>
        <end position="306"/>
    </location>
</feature>
<comment type="caution">
    <text evidence="2">The sequence shown here is derived from an EMBL/GenBank/DDBJ whole genome shotgun (WGS) entry which is preliminary data.</text>
</comment>
<name>A0AAW9WJQ0_9FIRM</name>
<dbReference type="GO" id="GO:0022857">
    <property type="term" value="F:transmembrane transporter activity"/>
    <property type="evidence" value="ECO:0007669"/>
    <property type="project" value="InterPro"/>
</dbReference>
<protein>
    <submittedName>
        <fullName evidence="2">Glycine/betaine ABC transporter substrate-binding protein</fullName>
    </submittedName>
</protein>
<dbReference type="Gene3D" id="3.40.190.120">
    <property type="entry name" value="Osmoprotection protein (prox), domain 2"/>
    <property type="match status" value="1"/>
</dbReference>
<sequence length="311" mass="34545">MTERSQEDPEMKKWKKIAAAAVIGTAAIAALSLGGCAKKEQGTIKIASKPMTEQYVLTEIIGQLIEHDLGVKVEITKGVGGGTTNIQPALLKGDFDLYPEYTGTGWLTVLKKEQENDPDVLYANLQKGYEEMGLHWTGLYGFQNSYVLAVRKEAADQYSLKTFSDLAAASDQLVFGGNPDYMEREDGFNYLASAYNMNFKDVKDIDIALKYTAMADKQIDVTNAYTTDAQLSVADVSLLEDDQHIFATYYGATVVRQDTLKKYPKLSETLEKLTGQISDDEMRAMNYAVEVEQKDEKEVAKDFLTEKGLLN</sequence>
<dbReference type="SUPFAM" id="SSF53850">
    <property type="entry name" value="Periplasmic binding protein-like II"/>
    <property type="match status" value="1"/>
</dbReference>